<dbReference type="SUPFAM" id="SSF47473">
    <property type="entry name" value="EF-hand"/>
    <property type="match status" value="1"/>
</dbReference>
<dbReference type="SUPFAM" id="SSF51905">
    <property type="entry name" value="FAD/NAD(P)-binding domain"/>
    <property type="match status" value="2"/>
</dbReference>
<dbReference type="GO" id="GO:0003954">
    <property type="term" value="F:NADH dehydrogenase activity"/>
    <property type="evidence" value="ECO:0007669"/>
    <property type="project" value="InterPro"/>
</dbReference>
<dbReference type="Pfam" id="PF22366">
    <property type="entry name" value="NDH2_C"/>
    <property type="match status" value="1"/>
</dbReference>
<comment type="subcellular location">
    <subcellularLocation>
        <location evidence="1">Mitochondrion inner membrane</location>
        <topology evidence="1">Peripheral membrane protein</topology>
        <orientation evidence="1">Intermembrane side</orientation>
    </subcellularLocation>
</comment>
<evidence type="ECO:0000313" key="12">
    <source>
        <dbReference type="Proteomes" id="UP000750522"/>
    </source>
</evidence>
<evidence type="ECO:0000259" key="10">
    <source>
        <dbReference type="PROSITE" id="PS50222"/>
    </source>
</evidence>
<feature type="domain" description="EF-hand" evidence="10">
    <location>
        <begin position="582"/>
        <end position="617"/>
    </location>
</feature>
<feature type="transmembrane region" description="Helical" evidence="9">
    <location>
        <begin position="105"/>
        <end position="134"/>
    </location>
</feature>
<dbReference type="Pfam" id="PF13405">
    <property type="entry name" value="EF-hand_6"/>
    <property type="match status" value="1"/>
</dbReference>
<dbReference type="PANTHER" id="PTHR43706">
    <property type="entry name" value="NADH DEHYDROGENASE"/>
    <property type="match status" value="1"/>
</dbReference>
<dbReference type="GO" id="GO:0005509">
    <property type="term" value="F:calcium ion binding"/>
    <property type="evidence" value="ECO:0007669"/>
    <property type="project" value="InterPro"/>
</dbReference>
<proteinExistence type="inferred from homology"/>
<evidence type="ECO:0000256" key="3">
    <source>
        <dbReference type="ARBA" id="ARBA00022630"/>
    </source>
</evidence>
<dbReference type="InterPro" id="IPR002048">
    <property type="entry name" value="EF_hand_dom"/>
</dbReference>
<keyword evidence="7" id="KW-0560">Oxidoreductase</keyword>
<dbReference type="GO" id="GO:0005743">
    <property type="term" value="C:mitochondrial inner membrane"/>
    <property type="evidence" value="ECO:0007669"/>
    <property type="project" value="UniProtKB-SubCell"/>
</dbReference>
<dbReference type="InterPro" id="IPR011992">
    <property type="entry name" value="EF-hand-dom_pair"/>
</dbReference>
<evidence type="ECO:0000256" key="5">
    <source>
        <dbReference type="ARBA" id="ARBA00022837"/>
    </source>
</evidence>
<dbReference type="Proteomes" id="UP000750522">
    <property type="component" value="Unassembled WGS sequence"/>
</dbReference>
<dbReference type="PROSITE" id="PS50222">
    <property type="entry name" value="EF_HAND_2"/>
    <property type="match status" value="1"/>
</dbReference>
<dbReference type="InterPro" id="IPR018247">
    <property type="entry name" value="EF_Hand_1_Ca_BS"/>
</dbReference>
<keyword evidence="5" id="KW-0106">Calcium</keyword>
<dbReference type="Pfam" id="PF07992">
    <property type="entry name" value="Pyr_redox_2"/>
    <property type="match status" value="1"/>
</dbReference>
<sequence length="735" mass="81359">MAPARSANGNCCRTVLPAFKRQRSTAATFSSPLHLGVRHQLTGISPARDALLLSSTHVTCQPSSIAAKVAYSSRRSFSSVLARRAAAAGSTPEKSVKPLKKRVSFLVKCGHAVLLISGSFITGIMLVLGGFFLYDASTYSDSADLKHEITVPSLALNPRRGGPKNLPICEAHLDQADSPAKMHCATKPNLVILGSGWGSVSLLKELDPNEYNVTVISPVNYFLFTPMLPSATVGTLELRSLVEPMRRICRRANAYFLLGSAANIEVMDRLVEVTGENPTTGEKTSFYVPYDKLIIGVGSISNTHGVKGLENCNFLKTIDDVKRIRKRVIRNFELASLPTTTDEERKKLLSFVICGGGPTGVELAAEIYDVVNEDLHLHYPKILRSEVSVHIIQSRSHILNTYDERISEYAMDRFKKDNVDILTNSRVQQVYPDHVEFVQVEEDGTKVRKELPFGLCVWSTGVGQAPVTQSVVKTLGPKFQRNRMAIETDSHLRVIGTPQGEVYAIGDCATVRTDVASQIQELLRDAVLAHQRPQTGRTVVGETSVYQTLKEEDEMLQNISLSFADLEIMSKLIRRKAPQAAEHLLRLKDLFLEFDHNKSGTLSFEELSEMLQSIDKKVTSLPATAQRAAQQGVYLGRKLTRLAHAVPHLKFGDLKKGDLDDTVYRPFSYRHLGSLAYISNAAVFDFNGHSYFGGIAAMYLWRGVYFLQTVSLRNRALMAMDWLKRGLFGRDLSGV</sequence>
<evidence type="ECO:0000256" key="9">
    <source>
        <dbReference type="SAM" id="Phobius"/>
    </source>
</evidence>
<evidence type="ECO:0000256" key="7">
    <source>
        <dbReference type="ARBA" id="ARBA00023002"/>
    </source>
</evidence>
<dbReference type="SMART" id="SM00054">
    <property type="entry name" value="EFh"/>
    <property type="match status" value="1"/>
</dbReference>
<accession>A0A9P5G982</accession>
<dbReference type="InterPro" id="IPR036188">
    <property type="entry name" value="FAD/NAD-bd_sf"/>
</dbReference>
<organism evidence="11 12">
    <name type="scientific">Geotrichum candidum</name>
    <name type="common">Oospora lactis</name>
    <name type="synonym">Dipodascus geotrichum</name>
    <dbReference type="NCBI Taxonomy" id="1173061"/>
    <lineage>
        <taxon>Eukaryota</taxon>
        <taxon>Fungi</taxon>
        <taxon>Dikarya</taxon>
        <taxon>Ascomycota</taxon>
        <taxon>Saccharomycotina</taxon>
        <taxon>Dipodascomycetes</taxon>
        <taxon>Dipodascales</taxon>
        <taxon>Dipodascaceae</taxon>
        <taxon>Geotrichum</taxon>
    </lineage>
</organism>
<reference evidence="11" key="1">
    <citation type="journal article" date="2020" name="Front. Microbiol.">
        <title>Phenotypic and Genetic Characterization of the Cheese Ripening Yeast Geotrichum candidum.</title>
        <authorList>
            <person name="Perkins V."/>
            <person name="Vignola S."/>
            <person name="Lessard M.H."/>
            <person name="Plante P.L."/>
            <person name="Corbeil J."/>
            <person name="Dugat-Bony E."/>
            <person name="Frenette M."/>
            <person name="Labrie S."/>
        </authorList>
    </citation>
    <scope>NUCLEOTIDE SEQUENCE</scope>
    <source>
        <strain evidence="11">LMA-70</strain>
    </source>
</reference>
<evidence type="ECO:0000256" key="4">
    <source>
        <dbReference type="ARBA" id="ARBA00022827"/>
    </source>
</evidence>
<keyword evidence="4" id="KW-0274">FAD</keyword>
<evidence type="ECO:0000256" key="6">
    <source>
        <dbReference type="ARBA" id="ARBA00022946"/>
    </source>
</evidence>
<keyword evidence="6" id="KW-0809">Transit peptide</keyword>
<reference evidence="11" key="2">
    <citation type="submission" date="2020-01" db="EMBL/GenBank/DDBJ databases">
        <authorList>
            <person name="Perkins V."/>
            <person name="Lessard M.-H."/>
            <person name="Dugat-Bony E."/>
            <person name="Frenette M."/>
            <person name="Labrie S."/>
        </authorList>
    </citation>
    <scope>NUCLEOTIDE SEQUENCE</scope>
    <source>
        <strain evidence="11">LMA-70</strain>
    </source>
</reference>
<dbReference type="Gene3D" id="3.50.50.100">
    <property type="match status" value="2"/>
</dbReference>
<evidence type="ECO:0000256" key="8">
    <source>
        <dbReference type="ARBA" id="ARBA00023027"/>
    </source>
</evidence>
<keyword evidence="9" id="KW-0812">Transmembrane</keyword>
<keyword evidence="8" id="KW-0520">NAD</keyword>
<keyword evidence="9" id="KW-0472">Membrane</keyword>
<keyword evidence="3" id="KW-0285">Flavoprotein</keyword>
<dbReference type="AlphaFoldDB" id="A0A9P5G982"/>
<evidence type="ECO:0000313" key="11">
    <source>
        <dbReference type="EMBL" id="KAF5105108.1"/>
    </source>
</evidence>
<evidence type="ECO:0000256" key="2">
    <source>
        <dbReference type="ARBA" id="ARBA00005272"/>
    </source>
</evidence>
<comment type="similarity">
    <text evidence="2">Belongs to the NADH dehydrogenase family.</text>
</comment>
<dbReference type="InterPro" id="IPR054585">
    <property type="entry name" value="NDH2-like_C"/>
</dbReference>
<keyword evidence="9" id="KW-1133">Transmembrane helix</keyword>
<evidence type="ECO:0000256" key="1">
    <source>
        <dbReference type="ARBA" id="ARBA00004137"/>
    </source>
</evidence>
<protein>
    <recommendedName>
        <fullName evidence="10">EF-hand domain-containing protein</fullName>
    </recommendedName>
</protein>
<name>A0A9P5G982_GEOCN</name>
<dbReference type="FunFam" id="3.50.50.100:FF:000005">
    <property type="entry name" value="NADH-ubiquinone oxidoreductase 64 kDa subunit"/>
    <property type="match status" value="1"/>
</dbReference>
<gene>
    <name evidence="11" type="ORF">DV451_000024</name>
</gene>
<dbReference type="InterPro" id="IPR045024">
    <property type="entry name" value="NDH-2"/>
</dbReference>
<comment type="caution">
    <text evidence="11">The sequence shown here is derived from an EMBL/GenBank/DDBJ whole genome shotgun (WGS) entry which is preliminary data.</text>
</comment>
<dbReference type="EMBL" id="QQZK01000001">
    <property type="protein sequence ID" value="KAF5105108.1"/>
    <property type="molecule type" value="Genomic_DNA"/>
</dbReference>
<dbReference type="PANTHER" id="PTHR43706:SF50">
    <property type="entry name" value="NADH DEHYDROGENASE (UBIQUINONE)-RELATED"/>
    <property type="match status" value="1"/>
</dbReference>
<dbReference type="InterPro" id="IPR023753">
    <property type="entry name" value="FAD/NAD-binding_dom"/>
</dbReference>
<dbReference type="PROSITE" id="PS00018">
    <property type="entry name" value="EF_HAND_1"/>
    <property type="match status" value="1"/>
</dbReference>